<comment type="caution">
    <text evidence="1">The sequence shown here is derived from an EMBL/GenBank/DDBJ whole genome shotgun (WGS) entry which is preliminary data.</text>
</comment>
<reference evidence="2" key="1">
    <citation type="submission" date="2023-07" db="EMBL/GenBank/DDBJ databases">
        <title>Whole genome sequence analysis of rice epiphytic Sphingomonas sanguinis OsEp_Plm_15B2.</title>
        <authorList>
            <person name="Sahu K.P."/>
            <person name="Asharani P."/>
            <person name="Reddy B."/>
            <person name="Kumar A."/>
        </authorList>
    </citation>
    <scope>NUCLEOTIDE SEQUENCE [LARGE SCALE GENOMIC DNA]</scope>
    <source>
        <strain evidence="2">OsEp_Plm_15B2</strain>
    </source>
</reference>
<dbReference type="RefSeq" id="WP_322540168.1">
    <property type="nucleotide sequence ID" value="NZ_JAOBTW010000022.1"/>
</dbReference>
<gene>
    <name evidence="1" type="ORF">N4G62_16610</name>
</gene>
<accession>A0ABU5LUQ5</accession>
<protein>
    <recommendedName>
        <fullName evidence="3">Knr4/Smi1-like domain-containing protein</fullName>
    </recommendedName>
</protein>
<organism evidence="1 2">
    <name type="scientific">Sphingomonas sanguinis</name>
    <dbReference type="NCBI Taxonomy" id="33051"/>
    <lineage>
        <taxon>Bacteria</taxon>
        <taxon>Pseudomonadati</taxon>
        <taxon>Pseudomonadota</taxon>
        <taxon>Alphaproteobacteria</taxon>
        <taxon>Sphingomonadales</taxon>
        <taxon>Sphingomonadaceae</taxon>
        <taxon>Sphingomonas</taxon>
    </lineage>
</organism>
<evidence type="ECO:0008006" key="3">
    <source>
        <dbReference type="Google" id="ProtNLM"/>
    </source>
</evidence>
<keyword evidence="2" id="KW-1185">Reference proteome</keyword>
<proteinExistence type="predicted"/>
<name>A0ABU5LUQ5_9SPHN</name>
<evidence type="ECO:0000313" key="1">
    <source>
        <dbReference type="EMBL" id="MDZ7283651.1"/>
    </source>
</evidence>
<dbReference type="EMBL" id="JAOBTW010000022">
    <property type="protein sequence ID" value="MDZ7283651.1"/>
    <property type="molecule type" value="Genomic_DNA"/>
</dbReference>
<sequence length="189" mass="21198">MKGWWKRFLPHIRLTRPPPTFPLDPDVLAGDSTTLYAALADHWREVERPHYTPAHDAPAIDALERHYAIHIPAEFRAYLAHAAPRETFMDDYGTQWWSLDSIRSLADECPDGSPGPGLPAITAQEDRYLVFADYLMWCCAWAICCADGPDYGRIALIGGGAEGFVAKDFRTFVERALTGSVELHRPTAQ</sequence>
<evidence type="ECO:0000313" key="2">
    <source>
        <dbReference type="Proteomes" id="UP001292182"/>
    </source>
</evidence>
<dbReference type="Proteomes" id="UP001292182">
    <property type="component" value="Unassembled WGS sequence"/>
</dbReference>